<proteinExistence type="predicted"/>
<dbReference type="RefSeq" id="YP_009820977.1">
    <property type="nucleotide sequence ID" value="NC_048171.1"/>
</dbReference>
<name>A0A482IFR6_9CAUD</name>
<dbReference type="GeneID" id="55012424"/>
<evidence type="ECO:0000313" key="1">
    <source>
        <dbReference type="EMBL" id="QBP05840.1"/>
    </source>
</evidence>
<accession>A0A482IFR6</accession>
<organism evidence="1 2">
    <name type="scientific">Synechococcus phage S-B28</name>
    <dbReference type="NCBI Taxonomy" id="2545435"/>
    <lineage>
        <taxon>Viruses</taxon>
        <taxon>Duplodnaviria</taxon>
        <taxon>Heunggongvirae</taxon>
        <taxon>Uroviricota</taxon>
        <taxon>Caudoviricetes</taxon>
        <taxon>Autographivirales</taxon>
        <taxon>Sechaudvirinae</taxon>
        <taxon>Qadamvirus</taxon>
        <taxon>Qadamvirus SB28</taxon>
    </lineage>
</organism>
<evidence type="ECO:0000313" key="2">
    <source>
        <dbReference type="Proteomes" id="UP000295590"/>
    </source>
</evidence>
<sequence>MFHTHYDLYDVILSASGVVNILAQDKEQAAWSALELSLDREEELIDVRRSDEW</sequence>
<reference evidence="1 2" key="1">
    <citation type="submission" date="2018-10" db="EMBL/GenBank/DDBJ databases">
        <title>Isolation and Genetic Analysis of a Novel Cyanophage S-LB68 from the Huang Bohai.</title>
        <authorList>
            <person name="Liu X."/>
        </authorList>
    </citation>
    <scope>NUCLEOTIDE SEQUENCE [LARGE SCALE GENOMIC DNA]</scope>
</reference>
<dbReference type="KEGG" id="vg:55012424"/>
<keyword evidence="2" id="KW-1185">Reference proteome</keyword>
<dbReference type="EMBL" id="MK016662">
    <property type="protein sequence ID" value="QBP05840.1"/>
    <property type="molecule type" value="Genomic_DNA"/>
</dbReference>
<protein>
    <submittedName>
        <fullName evidence="1">Uncharacterized protein</fullName>
    </submittedName>
</protein>
<dbReference type="Proteomes" id="UP000295590">
    <property type="component" value="Segment"/>
</dbReference>